<dbReference type="PANTHER" id="PTHR30483">
    <property type="entry name" value="LEUCINE-SPECIFIC-BINDING PROTEIN"/>
    <property type="match status" value="1"/>
</dbReference>
<dbReference type="InterPro" id="IPR028081">
    <property type="entry name" value="Leu-bd"/>
</dbReference>
<keyword evidence="6" id="KW-1185">Reference proteome</keyword>
<organism evidence="5 6">
    <name type="scientific">Siccirubricoccus soli</name>
    <dbReference type="NCBI Taxonomy" id="2899147"/>
    <lineage>
        <taxon>Bacteria</taxon>
        <taxon>Pseudomonadati</taxon>
        <taxon>Pseudomonadota</taxon>
        <taxon>Alphaproteobacteria</taxon>
        <taxon>Acetobacterales</taxon>
        <taxon>Roseomonadaceae</taxon>
        <taxon>Siccirubricoccus</taxon>
    </lineage>
</organism>
<sequence>MTTSRRSLLAASVVGTALLPSLPRLTRAQAANTIRIGVLNDQSGTYRDISGPYGVECTRQAVQEFGNKGFTVEVIFADHQNKPDVGANIARQWYDQGVDMIIDVPTRSVGLAVN</sequence>
<dbReference type="EMBL" id="JAFIRR010000031">
    <property type="protein sequence ID" value="MCO6415734.1"/>
    <property type="molecule type" value="Genomic_DNA"/>
</dbReference>
<accession>A0ABT1D1E4</accession>
<evidence type="ECO:0000256" key="2">
    <source>
        <dbReference type="ARBA" id="ARBA00022729"/>
    </source>
</evidence>
<reference evidence="5 6" key="1">
    <citation type="submission" date="2021-12" db="EMBL/GenBank/DDBJ databases">
        <title>Siccirubricoccus leaddurans sp. nov., a high concentration Zn2+ tolerance bacterium.</title>
        <authorList>
            <person name="Cao Y."/>
        </authorList>
    </citation>
    <scope>NUCLEOTIDE SEQUENCE [LARGE SCALE GENOMIC DNA]</scope>
    <source>
        <strain evidence="5 6">KC 17139</strain>
    </source>
</reference>
<dbReference type="Pfam" id="PF13458">
    <property type="entry name" value="Peripla_BP_6"/>
    <property type="match status" value="1"/>
</dbReference>
<comment type="caution">
    <text evidence="5">The sequence shown here is derived from an EMBL/GenBank/DDBJ whole genome shotgun (WGS) entry which is preliminary data.</text>
</comment>
<proteinExistence type="inferred from homology"/>
<dbReference type="InterPro" id="IPR051010">
    <property type="entry name" value="BCAA_transport"/>
</dbReference>
<dbReference type="PANTHER" id="PTHR30483:SF6">
    <property type="entry name" value="PERIPLASMIC BINDING PROTEIN OF ABC TRANSPORTER FOR NATURAL AMINO ACIDS"/>
    <property type="match status" value="1"/>
</dbReference>
<name>A0ABT1D1E4_9PROT</name>
<keyword evidence="3" id="KW-0813">Transport</keyword>
<evidence type="ECO:0000313" key="6">
    <source>
        <dbReference type="Proteomes" id="UP001523392"/>
    </source>
</evidence>
<evidence type="ECO:0000256" key="3">
    <source>
        <dbReference type="ARBA" id="ARBA00022970"/>
    </source>
</evidence>
<comment type="similarity">
    <text evidence="1">Belongs to the leucine-binding protein family.</text>
</comment>
<dbReference type="InterPro" id="IPR006311">
    <property type="entry name" value="TAT_signal"/>
</dbReference>
<dbReference type="PROSITE" id="PS51318">
    <property type="entry name" value="TAT"/>
    <property type="match status" value="1"/>
</dbReference>
<dbReference type="Proteomes" id="UP001523392">
    <property type="component" value="Unassembled WGS sequence"/>
</dbReference>
<feature type="domain" description="Leucine-binding protein" evidence="4">
    <location>
        <begin position="33"/>
        <end position="113"/>
    </location>
</feature>
<evidence type="ECO:0000259" key="4">
    <source>
        <dbReference type="Pfam" id="PF13458"/>
    </source>
</evidence>
<dbReference type="RefSeq" id="WP_252952333.1">
    <property type="nucleotide sequence ID" value="NZ_JAFIRR010000031.1"/>
</dbReference>
<keyword evidence="2" id="KW-0732">Signal</keyword>
<dbReference type="InterPro" id="IPR028082">
    <property type="entry name" value="Peripla_BP_I"/>
</dbReference>
<evidence type="ECO:0000313" key="5">
    <source>
        <dbReference type="EMBL" id="MCO6415734.1"/>
    </source>
</evidence>
<dbReference type="Gene3D" id="3.40.50.2300">
    <property type="match status" value="1"/>
</dbReference>
<evidence type="ECO:0000256" key="1">
    <source>
        <dbReference type="ARBA" id="ARBA00010062"/>
    </source>
</evidence>
<feature type="non-terminal residue" evidence="5">
    <location>
        <position position="114"/>
    </location>
</feature>
<gene>
    <name evidence="5" type="ORF">JYK14_06015</name>
</gene>
<keyword evidence="3" id="KW-0029">Amino-acid transport</keyword>
<protein>
    <submittedName>
        <fullName evidence="5">ABC transporter substrate-binding protein</fullName>
    </submittedName>
</protein>
<dbReference type="SUPFAM" id="SSF53822">
    <property type="entry name" value="Periplasmic binding protein-like I"/>
    <property type="match status" value="1"/>
</dbReference>